<keyword evidence="8" id="KW-1133">Transmembrane helix</keyword>
<dbReference type="GO" id="GO:0051707">
    <property type="term" value="P:response to other organism"/>
    <property type="evidence" value="ECO:0007669"/>
    <property type="project" value="UniProtKB-ARBA"/>
</dbReference>
<evidence type="ECO:0000256" key="9">
    <source>
        <dbReference type="ARBA" id="ARBA00023136"/>
    </source>
</evidence>
<evidence type="ECO:0000256" key="8">
    <source>
        <dbReference type="ARBA" id="ARBA00022989"/>
    </source>
</evidence>
<keyword evidence="4" id="KW-0433">Leucine-rich repeat</keyword>
<dbReference type="Pfam" id="PF13516">
    <property type="entry name" value="LRR_6"/>
    <property type="match status" value="1"/>
</dbReference>
<comment type="similarity">
    <text evidence="2">Belongs to the RLP family.</text>
</comment>
<evidence type="ECO:0000256" key="1">
    <source>
        <dbReference type="ARBA" id="ARBA00004251"/>
    </source>
</evidence>
<dbReference type="PROSITE" id="PS51450">
    <property type="entry name" value="LRR"/>
    <property type="match status" value="1"/>
</dbReference>
<dbReference type="PRINTS" id="PR00019">
    <property type="entry name" value="LEURICHRPT"/>
</dbReference>
<evidence type="ECO:0000256" key="6">
    <source>
        <dbReference type="ARBA" id="ARBA00022729"/>
    </source>
</evidence>
<accession>A0AAF0WFU7</accession>
<evidence type="ECO:0000256" key="4">
    <source>
        <dbReference type="ARBA" id="ARBA00022614"/>
    </source>
</evidence>
<dbReference type="FunFam" id="3.80.10.10:FF:000041">
    <property type="entry name" value="LRR receptor-like serine/threonine-protein kinase ERECTA"/>
    <property type="match status" value="1"/>
</dbReference>
<keyword evidence="12" id="KW-1185">Reference proteome</keyword>
<evidence type="ECO:0000256" key="2">
    <source>
        <dbReference type="ARBA" id="ARBA00009592"/>
    </source>
</evidence>
<dbReference type="EMBL" id="CP093344">
    <property type="protein sequence ID" value="WOG87280.1"/>
    <property type="molecule type" value="Genomic_DNA"/>
</dbReference>
<proteinExistence type="inferred from homology"/>
<dbReference type="InterPro" id="IPR032675">
    <property type="entry name" value="LRR_dom_sf"/>
</dbReference>
<dbReference type="Pfam" id="PF00560">
    <property type="entry name" value="LRR_1"/>
    <property type="match status" value="4"/>
</dbReference>
<dbReference type="Gene3D" id="3.80.10.10">
    <property type="entry name" value="Ribonuclease Inhibitor"/>
    <property type="match status" value="4"/>
</dbReference>
<evidence type="ECO:0000256" key="10">
    <source>
        <dbReference type="ARBA" id="ARBA00023180"/>
    </source>
</evidence>
<dbReference type="InterPro" id="IPR046956">
    <property type="entry name" value="RLP23-like"/>
</dbReference>
<evidence type="ECO:0000256" key="3">
    <source>
        <dbReference type="ARBA" id="ARBA00022475"/>
    </source>
</evidence>
<evidence type="ECO:0000313" key="11">
    <source>
        <dbReference type="EMBL" id="WOG87280.1"/>
    </source>
</evidence>
<sequence>MLTCLDMQLLQNTDEPQLLPYVKHNFIELGIVFINFFRLLLSEPCPQALRYNLQDQLILAKNYVGRGWEIKSPPQTRPIFNPNLTSIRHYEGNYSSIYLFFKGCSHKLIRIIFQFSTILPNNSLFQLSHLRFLNLSYNDFSLSNQFPQEFGLFAKGLTHLNLTHTGFSGRVPHQISHLHKLVSLDLSWLPVKLEYDLFELLLQNLTQLRWGSSGSLHRLILMNINLHGGLPDSIGFLESLTFLDISYCDLSGLIPRSIGNLSRLMRLGLDGNHLHGQIPVGLANLTNLRNLYLPSNNFTGPFPSWIFHLKDFISLDLGSNSLTGQLDVFNSLNGSFSQLVNLIHLDLSSNNFSGVMDLETFSRLEYLEHLDLSHNSLLVTSTGTATLPPKLHHLGLSSCKMKKFPRISKDVEFFLHIDISDNQIEGEIPHWISLVNRSPISVLFPKTYLNLSYNGLTGGLEQLPWNEIQILDLQSNMLNGSLPNLFCKSRSLEILNLSHNNLSGVLPNCSTSMSPLLVFDLRMNNIQGNLPSTLIPSSFSKFDYLQVLDLGNNQLHDTFPQCLEGLPNLQVLVLKSNKFHGIISKSSEIVHPFPRLRIIDLSCNEFSGPLPALYFKNFKAMMNGDMNKMKLAYMEHNTYYSDSTALVIKGVEIELVRILTIFTTIDASRNHFAIWNKVPD</sequence>
<comment type="subcellular location">
    <subcellularLocation>
        <location evidence="1">Cell membrane</location>
        <topology evidence="1">Single-pass type I membrane protein</topology>
    </subcellularLocation>
</comment>
<evidence type="ECO:0008006" key="13">
    <source>
        <dbReference type="Google" id="ProtNLM"/>
    </source>
</evidence>
<dbReference type="Pfam" id="PF13855">
    <property type="entry name" value="LRR_8"/>
    <property type="match status" value="2"/>
</dbReference>
<dbReference type="SUPFAM" id="SSF52058">
    <property type="entry name" value="L domain-like"/>
    <property type="match status" value="2"/>
</dbReference>
<dbReference type="InterPro" id="IPR003591">
    <property type="entry name" value="Leu-rich_rpt_typical-subtyp"/>
</dbReference>
<dbReference type="Proteomes" id="UP000077755">
    <property type="component" value="Chromosome 2"/>
</dbReference>
<evidence type="ECO:0000256" key="5">
    <source>
        <dbReference type="ARBA" id="ARBA00022692"/>
    </source>
</evidence>
<reference evidence="11" key="2">
    <citation type="submission" date="2022-03" db="EMBL/GenBank/DDBJ databases">
        <title>Draft title - Genomic analysis of global carrot germplasm unveils the trajectory of domestication and the origin of high carotenoid orange carrot.</title>
        <authorList>
            <person name="Iorizzo M."/>
            <person name="Ellison S."/>
            <person name="Senalik D."/>
            <person name="Macko-Podgorni A."/>
            <person name="Grzebelus D."/>
            <person name="Bostan H."/>
            <person name="Rolling W."/>
            <person name="Curaba J."/>
            <person name="Simon P."/>
        </authorList>
    </citation>
    <scope>NUCLEOTIDE SEQUENCE</scope>
    <source>
        <tissue evidence="11">Leaf</tissue>
    </source>
</reference>
<dbReference type="PANTHER" id="PTHR48061">
    <property type="entry name" value="LEUCINE-RICH REPEAT RECEPTOR PROTEIN KINASE EMS1-LIKE-RELATED"/>
    <property type="match status" value="1"/>
</dbReference>
<keyword evidence="9" id="KW-0472">Membrane</keyword>
<keyword evidence="6" id="KW-0732">Signal</keyword>
<dbReference type="GO" id="GO:0006952">
    <property type="term" value="P:defense response"/>
    <property type="evidence" value="ECO:0007669"/>
    <property type="project" value="UniProtKB-ARBA"/>
</dbReference>
<dbReference type="InterPro" id="IPR001611">
    <property type="entry name" value="Leu-rich_rpt"/>
</dbReference>
<keyword evidence="10" id="KW-0325">Glycoprotein</keyword>
<keyword evidence="5" id="KW-0812">Transmembrane</keyword>
<organism evidence="11 12">
    <name type="scientific">Daucus carota subsp. sativus</name>
    <name type="common">Carrot</name>
    <dbReference type="NCBI Taxonomy" id="79200"/>
    <lineage>
        <taxon>Eukaryota</taxon>
        <taxon>Viridiplantae</taxon>
        <taxon>Streptophyta</taxon>
        <taxon>Embryophyta</taxon>
        <taxon>Tracheophyta</taxon>
        <taxon>Spermatophyta</taxon>
        <taxon>Magnoliopsida</taxon>
        <taxon>eudicotyledons</taxon>
        <taxon>Gunneridae</taxon>
        <taxon>Pentapetalae</taxon>
        <taxon>asterids</taxon>
        <taxon>campanulids</taxon>
        <taxon>Apiales</taxon>
        <taxon>Apiaceae</taxon>
        <taxon>Apioideae</taxon>
        <taxon>Scandiceae</taxon>
        <taxon>Daucinae</taxon>
        <taxon>Daucus</taxon>
        <taxon>Daucus sect. Daucus</taxon>
    </lineage>
</organism>
<keyword evidence="3" id="KW-1003">Cell membrane</keyword>
<dbReference type="SMART" id="SM00369">
    <property type="entry name" value="LRR_TYP"/>
    <property type="match status" value="8"/>
</dbReference>
<keyword evidence="7" id="KW-0677">Repeat</keyword>
<protein>
    <recommendedName>
        <fullName evidence="13">Leucine-rich repeat-containing N-terminal plant-type domain-containing protein</fullName>
    </recommendedName>
</protein>
<gene>
    <name evidence="11" type="ORF">DCAR_0206503</name>
</gene>
<evidence type="ECO:0000256" key="7">
    <source>
        <dbReference type="ARBA" id="ARBA00022737"/>
    </source>
</evidence>
<evidence type="ECO:0000313" key="12">
    <source>
        <dbReference type="Proteomes" id="UP000077755"/>
    </source>
</evidence>
<reference evidence="11" key="1">
    <citation type="journal article" date="2016" name="Nat. Genet.">
        <title>A high-quality carrot genome assembly provides new insights into carotenoid accumulation and asterid genome evolution.</title>
        <authorList>
            <person name="Iorizzo M."/>
            <person name="Ellison S."/>
            <person name="Senalik D."/>
            <person name="Zeng P."/>
            <person name="Satapoomin P."/>
            <person name="Huang J."/>
            <person name="Bowman M."/>
            <person name="Iovene M."/>
            <person name="Sanseverino W."/>
            <person name="Cavagnaro P."/>
            <person name="Yildiz M."/>
            <person name="Macko-Podgorni A."/>
            <person name="Moranska E."/>
            <person name="Grzebelus E."/>
            <person name="Grzebelus D."/>
            <person name="Ashrafi H."/>
            <person name="Zheng Z."/>
            <person name="Cheng S."/>
            <person name="Spooner D."/>
            <person name="Van Deynze A."/>
            <person name="Simon P."/>
        </authorList>
    </citation>
    <scope>NUCLEOTIDE SEQUENCE</scope>
    <source>
        <tissue evidence="11">Leaf</tissue>
    </source>
</reference>
<dbReference type="GO" id="GO:0005886">
    <property type="term" value="C:plasma membrane"/>
    <property type="evidence" value="ECO:0007669"/>
    <property type="project" value="UniProtKB-SubCell"/>
</dbReference>
<dbReference type="PANTHER" id="PTHR48061:SF12">
    <property type="entry name" value="DISEASE RESISTANCE LIKE PROTEIN"/>
    <property type="match status" value="1"/>
</dbReference>
<name>A0AAF0WFU7_DAUCS</name>
<dbReference type="AlphaFoldDB" id="A0AAF0WFU7"/>